<feature type="chain" id="PRO_5042995147" description="Profilin" evidence="3">
    <location>
        <begin position="23"/>
        <end position="161"/>
    </location>
</feature>
<dbReference type="PANTHER" id="PTHR11604">
    <property type="entry name" value="PROFILIN"/>
    <property type="match status" value="1"/>
</dbReference>
<protein>
    <recommendedName>
        <fullName evidence="2">Profilin</fullName>
    </recommendedName>
</protein>
<dbReference type="InterPro" id="IPR036140">
    <property type="entry name" value="PFN_sf"/>
</dbReference>
<keyword evidence="2" id="KW-0009">Actin-binding</keyword>
<dbReference type="SUPFAM" id="SSF55770">
    <property type="entry name" value="Profilin (actin-binding protein)"/>
    <property type="match status" value="1"/>
</dbReference>
<dbReference type="InterPro" id="IPR048278">
    <property type="entry name" value="PFN"/>
</dbReference>
<evidence type="ECO:0000313" key="5">
    <source>
        <dbReference type="Proteomes" id="UP001347796"/>
    </source>
</evidence>
<dbReference type="PANTHER" id="PTHR11604:SF10">
    <property type="entry name" value="PROFILIN"/>
    <property type="match status" value="1"/>
</dbReference>
<dbReference type="GO" id="GO:0003785">
    <property type="term" value="F:actin monomer binding"/>
    <property type="evidence" value="ECO:0007669"/>
    <property type="project" value="TreeGrafter"/>
</dbReference>
<comment type="similarity">
    <text evidence="1 2">Belongs to the profilin family.</text>
</comment>
<gene>
    <name evidence="4" type="ORF">SNE40_023526</name>
</gene>
<dbReference type="SMART" id="SM00392">
    <property type="entry name" value="PROF"/>
    <property type="match status" value="1"/>
</dbReference>
<dbReference type="Pfam" id="PF00235">
    <property type="entry name" value="Profilin"/>
    <property type="match status" value="1"/>
</dbReference>
<dbReference type="Proteomes" id="UP001347796">
    <property type="component" value="Unassembled WGS sequence"/>
</dbReference>
<name>A0AAN8GAA9_PATCE</name>
<evidence type="ECO:0000256" key="3">
    <source>
        <dbReference type="SAM" id="SignalP"/>
    </source>
</evidence>
<dbReference type="GO" id="GO:0005938">
    <property type="term" value="C:cell cortex"/>
    <property type="evidence" value="ECO:0007669"/>
    <property type="project" value="TreeGrafter"/>
</dbReference>
<keyword evidence="3" id="KW-0732">Signal</keyword>
<organism evidence="4 5">
    <name type="scientific">Patella caerulea</name>
    <name type="common">Rayed Mediterranean limpet</name>
    <dbReference type="NCBI Taxonomy" id="87958"/>
    <lineage>
        <taxon>Eukaryota</taxon>
        <taxon>Metazoa</taxon>
        <taxon>Spiralia</taxon>
        <taxon>Lophotrochozoa</taxon>
        <taxon>Mollusca</taxon>
        <taxon>Gastropoda</taxon>
        <taxon>Patellogastropoda</taxon>
        <taxon>Patelloidea</taxon>
        <taxon>Patellidae</taxon>
        <taxon>Patella</taxon>
    </lineage>
</organism>
<proteinExistence type="inferred from homology"/>
<dbReference type="InterPro" id="IPR005455">
    <property type="entry name" value="PFN_euk"/>
</dbReference>
<evidence type="ECO:0000313" key="4">
    <source>
        <dbReference type="EMBL" id="KAK6166926.1"/>
    </source>
</evidence>
<accession>A0AAN8GAA9</accession>
<dbReference type="CDD" id="cd00148">
    <property type="entry name" value="PROF"/>
    <property type="match status" value="1"/>
</dbReference>
<comment type="caution">
    <text evidence="4">The sequence shown here is derived from an EMBL/GenBank/DDBJ whole genome shotgun (WGS) entry which is preliminary data.</text>
</comment>
<feature type="signal peptide" evidence="3">
    <location>
        <begin position="1"/>
        <end position="22"/>
    </location>
</feature>
<reference evidence="4 5" key="1">
    <citation type="submission" date="2024-01" db="EMBL/GenBank/DDBJ databases">
        <title>The genome of the rayed Mediterranean limpet Patella caerulea (Linnaeus, 1758).</title>
        <authorList>
            <person name="Anh-Thu Weber A."/>
            <person name="Halstead-Nussloch G."/>
        </authorList>
    </citation>
    <scope>NUCLEOTIDE SEQUENCE [LARGE SCALE GENOMIC DNA]</scope>
    <source>
        <strain evidence="4">AATW-2023a</strain>
        <tissue evidence="4">Whole specimen</tissue>
    </source>
</reference>
<keyword evidence="5" id="KW-1185">Reference proteome</keyword>
<evidence type="ECO:0000256" key="1">
    <source>
        <dbReference type="ARBA" id="ARBA00010058"/>
    </source>
</evidence>
<dbReference type="EMBL" id="JAZGQO010000021">
    <property type="protein sequence ID" value="KAK6166926.1"/>
    <property type="molecule type" value="Genomic_DNA"/>
</dbReference>
<sequence length="161" mass="17412">MAEVKTLLVGLLALCLVNSCFCNSWDAYIDNLIAQSKDTSGVEHVDKASIFGLDTSRWTSVNGDKVLEISSTEVNTIATAFRSSDFNSFMSDGVNVSGVKYQFLKVEDDKTVYAKKKDHGGIVMMASKTAVVIAHYPEGKQSGNAVKAVGVIAEYLESLNM</sequence>
<dbReference type="AlphaFoldDB" id="A0AAN8GAA9"/>
<dbReference type="PRINTS" id="PR00392">
    <property type="entry name" value="PROFILIN"/>
</dbReference>
<dbReference type="Gene3D" id="3.30.450.30">
    <property type="entry name" value="Dynein light chain 2a, cytoplasmic"/>
    <property type="match status" value="1"/>
</dbReference>
<evidence type="ECO:0000256" key="2">
    <source>
        <dbReference type="RuleBase" id="RU003909"/>
    </source>
</evidence>